<feature type="transmembrane region" description="Helical" evidence="1">
    <location>
        <begin position="43"/>
        <end position="62"/>
    </location>
</feature>
<dbReference type="AlphaFoldDB" id="A0A7J4GU47"/>
<dbReference type="GO" id="GO:0004175">
    <property type="term" value="F:endopeptidase activity"/>
    <property type="evidence" value="ECO:0007669"/>
    <property type="project" value="UniProtKB-ARBA"/>
</dbReference>
<gene>
    <name evidence="3" type="ORF">EYQ70_03695</name>
</gene>
<dbReference type="GO" id="GO:0008237">
    <property type="term" value="F:metallopeptidase activity"/>
    <property type="evidence" value="ECO:0007669"/>
    <property type="project" value="UniProtKB-KW"/>
</dbReference>
<evidence type="ECO:0000259" key="2">
    <source>
        <dbReference type="Pfam" id="PF02517"/>
    </source>
</evidence>
<feature type="transmembrane region" description="Helical" evidence="1">
    <location>
        <begin position="150"/>
        <end position="169"/>
    </location>
</feature>
<dbReference type="InterPro" id="IPR003675">
    <property type="entry name" value="Rce1/LyrA-like_dom"/>
</dbReference>
<keyword evidence="1" id="KW-0472">Membrane</keyword>
<dbReference type="PANTHER" id="PTHR36435:SF1">
    <property type="entry name" value="CAAX AMINO TERMINAL PROTEASE FAMILY PROTEIN"/>
    <property type="match status" value="1"/>
</dbReference>
<keyword evidence="3" id="KW-0378">Hydrolase</keyword>
<evidence type="ECO:0000256" key="1">
    <source>
        <dbReference type="SAM" id="Phobius"/>
    </source>
</evidence>
<reference evidence="4" key="1">
    <citation type="journal article" date="2019" name="bioRxiv">
        <title>Genome diversification in globally distributed novel marine Proteobacteria is linked to environmental adaptation.</title>
        <authorList>
            <person name="Zhou Z."/>
            <person name="Tran P.Q."/>
            <person name="Kieft K."/>
            <person name="Anantharaman K."/>
        </authorList>
    </citation>
    <scope>NUCLEOTIDE SEQUENCE [LARGE SCALE GENOMIC DNA]</scope>
</reference>
<evidence type="ECO:0000313" key="3">
    <source>
        <dbReference type="EMBL" id="HIF37489.1"/>
    </source>
</evidence>
<dbReference type="GO" id="GO:0006508">
    <property type="term" value="P:proteolysis"/>
    <property type="evidence" value="ECO:0007669"/>
    <property type="project" value="UniProtKB-KW"/>
</dbReference>
<keyword evidence="3" id="KW-0645">Protease</keyword>
<keyword evidence="1" id="KW-1133">Transmembrane helix</keyword>
<keyword evidence="1" id="KW-0812">Transmembrane</keyword>
<feature type="transmembrane region" description="Helical" evidence="1">
    <location>
        <begin position="68"/>
        <end position="87"/>
    </location>
</feature>
<dbReference type="GO" id="GO:0080120">
    <property type="term" value="P:CAAX-box protein maturation"/>
    <property type="evidence" value="ECO:0007669"/>
    <property type="project" value="UniProtKB-ARBA"/>
</dbReference>
<feature type="transmembrane region" description="Helical" evidence="1">
    <location>
        <begin position="108"/>
        <end position="130"/>
    </location>
</feature>
<dbReference type="InterPro" id="IPR052710">
    <property type="entry name" value="CAAX_protease"/>
</dbReference>
<dbReference type="EMBL" id="DUCX01000063">
    <property type="protein sequence ID" value="HIF37489.1"/>
    <property type="molecule type" value="Genomic_DNA"/>
</dbReference>
<comment type="caution">
    <text evidence="3">The sequence shown here is derived from an EMBL/GenBank/DDBJ whole genome shotgun (WGS) entry which is preliminary data.</text>
</comment>
<name>A0A7J4GU47_9ARCH</name>
<dbReference type="Pfam" id="PF02517">
    <property type="entry name" value="Rce1-like"/>
    <property type="match status" value="1"/>
</dbReference>
<evidence type="ECO:0000313" key="4">
    <source>
        <dbReference type="Proteomes" id="UP000585802"/>
    </source>
</evidence>
<feature type="domain" description="CAAX prenyl protease 2/Lysostaphin resistance protein A-like" evidence="2">
    <location>
        <begin position="155"/>
        <end position="240"/>
    </location>
</feature>
<feature type="transmembrane region" description="Helical" evidence="1">
    <location>
        <begin position="228"/>
        <end position="248"/>
    </location>
</feature>
<keyword evidence="3" id="KW-0482">Metalloprotease</keyword>
<sequence>MEYCKNCLTPIISDVEDQIYCSNQCWISSRQTKSDGRWPAWRVWGHIVGIFALLFVLLIVVTSFVEELVYFVVVSTILSGILVFLILKNTHTSESFKELLTFPRNREVWRLIGIVILIDVFLVKPLHVVFTTYFFPEANEQEIIAALEDLSYRLSLLMAFSVSILTPIFEELLFRGFILGVLLKCYEDRTSIVISALIFAMVHEPIAYGMAFGGGLLYGWLRVKTGSIIPSMVTHIIWNSFVSIIVLFY</sequence>
<protein>
    <submittedName>
        <fullName evidence="3">CPBP family intramembrane metalloprotease</fullName>
    </submittedName>
</protein>
<feature type="transmembrane region" description="Helical" evidence="1">
    <location>
        <begin position="190"/>
        <end position="208"/>
    </location>
</feature>
<dbReference type="PANTHER" id="PTHR36435">
    <property type="entry name" value="SLR1288 PROTEIN"/>
    <property type="match status" value="1"/>
</dbReference>
<proteinExistence type="predicted"/>
<dbReference type="Proteomes" id="UP000585802">
    <property type="component" value="Unassembled WGS sequence"/>
</dbReference>
<organism evidence="3 4">
    <name type="scientific">Marine Group III euryarchaeote</name>
    <dbReference type="NCBI Taxonomy" id="2173149"/>
    <lineage>
        <taxon>Archaea</taxon>
        <taxon>Methanobacteriati</taxon>
        <taxon>Thermoplasmatota</taxon>
        <taxon>Thermoplasmata</taxon>
        <taxon>Candidatus Thermoprofundales</taxon>
    </lineage>
</organism>
<accession>A0A7J4GU47</accession>